<reference evidence="1" key="1">
    <citation type="submission" date="2022-03" db="EMBL/GenBank/DDBJ databases">
        <title>Interactions between chemoautotrophic and heterotrophic bacteria.</title>
        <authorList>
            <person name="Santoro A."/>
        </authorList>
    </citation>
    <scope>NUCLEOTIDE SEQUENCE</scope>
    <source>
        <strain evidence="1">Nb-106</strain>
    </source>
</reference>
<dbReference type="EMBL" id="JALJZS010000005">
    <property type="protein sequence ID" value="MCP2001126.1"/>
    <property type="molecule type" value="Genomic_DNA"/>
</dbReference>
<protein>
    <submittedName>
        <fullName evidence="1">Transposase</fullName>
    </submittedName>
</protein>
<comment type="caution">
    <text evidence="1">The sequence shown here is derived from an EMBL/GenBank/DDBJ whole genome shotgun (WGS) entry which is preliminary data.</text>
</comment>
<sequence length="353" mass="38695">MRGGDNLTGELFSYVDLEARVRRDHPLCAIRVIVNESLVALEREFAALYSPLGWPSIPPEKLLRTMLLQAFYSIRSERLLMERLEYDLLFRWFVGIGVDDPAWDHSVFSKNRDRLLEGAIAAKFLSAVLVQPKVKKLLSTDYFSVDGTLIEAWASMKSVKLKDGSGEPPTGGVGRNAEADFHGEKRTNDTHASTTDPDARLYKKGKGKEAKLCFMGHGLMENRHGLLVDACLTLADGHAAEVRRSTGARRGTAAMPSASVSASALRKRSAGSRRSPTRTRPTSVAATVSDGPSPSQPPLTIWCDCRSSWRRQHDPPSHGHAKLLTGSIQITFAHHNGNQAIPKARPNTSSTAC</sequence>
<organism evidence="1 2">
    <name type="scientific">Nitrobacter winogradskyi</name>
    <name type="common">Nitrobacter agilis</name>
    <dbReference type="NCBI Taxonomy" id="913"/>
    <lineage>
        <taxon>Bacteria</taxon>
        <taxon>Pseudomonadati</taxon>
        <taxon>Pseudomonadota</taxon>
        <taxon>Alphaproteobacteria</taxon>
        <taxon>Hyphomicrobiales</taxon>
        <taxon>Nitrobacteraceae</taxon>
        <taxon>Nitrobacter</taxon>
    </lineage>
</organism>
<keyword evidence="2" id="KW-1185">Reference proteome</keyword>
<proteinExistence type="predicted"/>
<accession>A0ACC6AND4</accession>
<name>A0ACC6AND4_NITWI</name>
<evidence type="ECO:0000313" key="2">
    <source>
        <dbReference type="Proteomes" id="UP001205486"/>
    </source>
</evidence>
<dbReference type="Proteomes" id="UP001205486">
    <property type="component" value="Unassembled WGS sequence"/>
</dbReference>
<evidence type="ECO:0000313" key="1">
    <source>
        <dbReference type="EMBL" id="MCP2001126.1"/>
    </source>
</evidence>
<gene>
    <name evidence="1" type="ORF">J2S34_003612</name>
</gene>